<evidence type="ECO:0000313" key="3">
    <source>
        <dbReference type="EMBL" id="MFC4494935.1"/>
    </source>
</evidence>
<evidence type="ECO:0000313" key="4">
    <source>
        <dbReference type="Proteomes" id="UP001595997"/>
    </source>
</evidence>
<evidence type="ECO:0000256" key="1">
    <source>
        <dbReference type="SAM" id="MobiDB-lite"/>
    </source>
</evidence>
<keyword evidence="4" id="KW-1185">Reference proteome</keyword>
<dbReference type="EMBL" id="JBHSFH010000006">
    <property type="protein sequence ID" value="MFC4494935.1"/>
    <property type="molecule type" value="Genomic_DNA"/>
</dbReference>
<name>A0ABV9A5A8_9ACTN</name>
<accession>A0ABV9A5A8</accession>
<feature type="transmembrane region" description="Helical" evidence="2">
    <location>
        <begin position="20"/>
        <end position="39"/>
    </location>
</feature>
<keyword evidence="2" id="KW-0812">Transmembrane</keyword>
<gene>
    <name evidence="3" type="ORF">ACFPA8_12395</name>
</gene>
<protein>
    <submittedName>
        <fullName evidence="3">Uncharacterized protein</fullName>
    </submittedName>
</protein>
<evidence type="ECO:0000256" key="2">
    <source>
        <dbReference type="SAM" id="Phobius"/>
    </source>
</evidence>
<sequence length="65" mass="6885">MDTILNFVAAIVYFVKEHTLAVGLVVLVAAGLAGLALWLPPLAEGRADDFDRPCSKGDSHTGECE</sequence>
<comment type="caution">
    <text evidence="3">The sequence shown here is derived from an EMBL/GenBank/DDBJ whole genome shotgun (WGS) entry which is preliminary data.</text>
</comment>
<feature type="region of interest" description="Disordered" evidence="1">
    <location>
        <begin position="45"/>
        <end position="65"/>
    </location>
</feature>
<organism evidence="3 4">
    <name type="scientific">Streptomyces ovatisporus</name>
    <dbReference type="NCBI Taxonomy" id="1128682"/>
    <lineage>
        <taxon>Bacteria</taxon>
        <taxon>Bacillati</taxon>
        <taxon>Actinomycetota</taxon>
        <taxon>Actinomycetes</taxon>
        <taxon>Kitasatosporales</taxon>
        <taxon>Streptomycetaceae</taxon>
        <taxon>Streptomyces</taxon>
    </lineage>
</organism>
<keyword evidence="2" id="KW-0472">Membrane</keyword>
<keyword evidence="2" id="KW-1133">Transmembrane helix</keyword>
<proteinExistence type="predicted"/>
<reference evidence="4" key="1">
    <citation type="journal article" date="2019" name="Int. J. Syst. Evol. Microbiol.">
        <title>The Global Catalogue of Microorganisms (GCM) 10K type strain sequencing project: providing services to taxonomists for standard genome sequencing and annotation.</title>
        <authorList>
            <consortium name="The Broad Institute Genomics Platform"/>
            <consortium name="The Broad Institute Genome Sequencing Center for Infectious Disease"/>
            <person name="Wu L."/>
            <person name="Ma J."/>
        </authorList>
    </citation>
    <scope>NUCLEOTIDE SEQUENCE [LARGE SCALE GENOMIC DNA]</scope>
    <source>
        <strain evidence="4">CGMCC 4.7357</strain>
    </source>
</reference>
<dbReference type="RefSeq" id="WP_386446873.1">
    <property type="nucleotide sequence ID" value="NZ_JBHSFH010000006.1"/>
</dbReference>
<dbReference type="Proteomes" id="UP001595997">
    <property type="component" value="Unassembled WGS sequence"/>
</dbReference>